<protein>
    <submittedName>
        <fullName evidence="4">Deoxyhypusine synthase</fullName>
    </submittedName>
</protein>
<dbReference type="InterPro" id="IPR002773">
    <property type="entry name" value="Deoxyhypusine_synthase"/>
</dbReference>
<evidence type="ECO:0000313" key="5">
    <source>
        <dbReference type="Proteomes" id="UP001179121"/>
    </source>
</evidence>
<dbReference type="RefSeq" id="WP_289270737.1">
    <property type="nucleotide sequence ID" value="NZ_OX365700.1"/>
</dbReference>
<dbReference type="GO" id="GO:0034038">
    <property type="term" value="F:deoxyhypusine synthase activity"/>
    <property type="evidence" value="ECO:0007669"/>
    <property type="project" value="TreeGrafter"/>
</dbReference>
<organism evidence="4 5">
    <name type="scientific">Nitrospira tepida</name>
    <dbReference type="NCBI Taxonomy" id="2973512"/>
    <lineage>
        <taxon>Bacteria</taxon>
        <taxon>Pseudomonadati</taxon>
        <taxon>Nitrospirota</taxon>
        <taxon>Nitrospiria</taxon>
        <taxon>Nitrospirales</taxon>
        <taxon>Nitrospiraceae</taxon>
        <taxon>Nitrospira</taxon>
    </lineage>
</organism>
<dbReference type="InterPro" id="IPR029035">
    <property type="entry name" value="DHS-like_NAD/FAD-binding_dom"/>
</dbReference>
<evidence type="ECO:0000256" key="3">
    <source>
        <dbReference type="SAM" id="MobiDB-lite"/>
    </source>
</evidence>
<dbReference type="SUPFAM" id="SSF52467">
    <property type="entry name" value="DHS-like NAD/FAD-binding domain"/>
    <property type="match status" value="1"/>
</dbReference>
<evidence type="ECO:0000256" key="1">
    <source>
        <dbReference type="ARBA" id="ARBA00009892"/>
    </source>
</evidence>
<dbReference type="KEGG" id="nti:DNFV4_03923"/>
<keyword evidence="5" id="KW-1185">Reference proteome</keyword>
<sequence length="394" mass="43965">MQAREFRDGAEDGLDALEPLDPDRIGSFTDLIRAMRKTAFGGRRVGEAFDVLCAMIDDPDCMVVMTLSGAMTIAKMGTIISRMIDEGMVQVVISTGALVAHGLSESTGKQHYRHDPTMSDVELFRKGYNRVYDTLEMEANLNYVEHVVTQTLKRLDHGTPLSSERLTHELGKTLHEEFEGTGILKSAYEQAVPVYIPAFTDSEMGLDVGIWAMRESLDKARAEAAKRDGDLGVLKALHRYLPSYNPYLDLNSYTDKIMSAKRLGIFTIGGGVPRNWAQQVGPYIEIGNLRLGLDAKPPRFQYGVRICPEPDYWGGLSGCTYQEGISWGKFVPPTDGGRFAEVLSDATVVWPLLMMGLLEHRRARRRKPSADSVRSMRSVRPPRAKRRAAADRHR</sequence>
<dbReference type="PANTHER" id="PTHR11703:SF2">
    <property type="entry name" value="DEOXYHYPUSINE SYNTHASE-LIKE PROTEIN"/>
    <property type="match status" value="1"/>
</dbReference>
<gene>
    <name evidence="4" type="ORF">DNFV4_03923</name>
</gene>
<evidence type="ECO:0000256" key="2">
    <source>
        <dbReference type="ARBA" id="ARBA00022679"/>
    </source>
</evidence>
<dbReference type="Gene3D" id="3.40.910.10">
    <property type="entry name" value="Deoxyhypusine synthase"/>
    <property type="match status" value="1"/>
</dbReference>
<dbReference type="PANTHER" id="PTHR11703">
    <property type="entry name" value="DEOXYHYPUSINE SYNTHASE"/>
    <property type="match status" value="1"/>
</dbReference>
<name>A0AA86N2J9_9BACT</name>
<keyword evidence="2" id="KW-0808">Transferase</keyword>
<dbReference type="Pfam" id="PF01916">
    <property type="entry name" value="DS"/>
    <property type="match status" value="2"/>
</dbReference>
<accession>A0AA86N2J9</accession>
<dbReference type="InterPro" id="IPR036982">
    <property type="entry name" value="Deoxyhypusine_synthase_sf"/>
</dbReference>
<comment type="similarity">
    <text evidence="1">Belongs to the deoxyhypusine synthase family.</text>
</comment>
<dbReference type="EMBL" id="OX365700">
    <property type="protein sequence ID" value="CAI4033487.1"/>
    <property type="molecule type" value="Genomic_DNA"/>
</dbReference>
<feature type="region of interest" description="Disordered" evidence="3">
    <location>
        <begin position="364"/>
        <end position="394"/>
    </location>
</feature>
<evidence type="ECO:0000313" key="4">
    <source>
        <dbReference type="EMBL" id="CAI4033487.1"/>
    </source>
</evidence>
<dbReference type="AlphaFoldDB" id="A0AA86N2J9"/>
<proteinExistence type="inferred from homology"/>
<reference evidence="4" key="1">
    <citation type="submission" date="2022-10" db="EMBL/GenBank/DDBJ databases">
        <authorList>
            <person name="Koch H."/>
        </authorList>
    </citation>
    <scope>NUCLEOTIDE SEQUENCE</scope>
    <source>
        <strain evidence="4">DNF</strain>
    </source>
</reference>
<dbReference type="GO" id="GO:0005737">
    <property type="term" value="C:cytoplasm"/>
    <property type="evidence" value="ECO:0007669"/>
    <property type="project" value="TreeGrafter"/>
</dbReference>
<dbReference type="Proteomes" id="UP001179121">
    <property type="component" value="Chromosome"/>
</dbReference>